<dbReference type="Pfam" id="PF03099">
    <property type="entry name" value="BPL_LplA_LipB"/>
    <property type="match status" value="1"/>
</dbReference>
<dbReference type="GO" id="GO:0004077">
    <property type="term" value="F:biotin--[biotin carboxyl-carrier protein] ligase activity"/>
    <property type="evidence" value="ECO:0007669"/>
    <property type="project" value="UniProtKB-EC"/>
</dbReference>
<dbReference type="Gene3D" id="3.30.930.10">
    <property type="entry name" value="Bira Bifunctional Protein, Domain 2"/>
    <property type="match status" value="1"/>
</dbReference>
<dbReference type="EC" id="6.3.4.15" evidence="3"/>
<comment type="caution">
    <text evidence="5">The sequence shown here is derived from an EMBL/GenBank/DDBJ whole genome shotgun (WGS) entry which is preliminary data.</text>
</comment>
<gene>
    <name evidence="5" type="ORF">KHB02_37445</name>
</gene>
<keyword evidence="1 5" id="KW-0436">Ligase</keyword>
<dbReference type="InterPro" id="IPR003142">
    <property type="entry name" value="BPL_C"/>
</dbReference>
<sequence length="275" mass="27916">MSTPVPPFPLSRTVVAAAGGAFDAPATTGSTNADLLALASERQHASVVVTLDQTAGRGRLDRTWAAPAGETLAASLLVRADLDDRDRGWLPLVAGAAMRDAVAAVVPDGTEPARASRPDRRVLVKWPNDVLVDGRKVCGILCQVAADGSIVVGAGVNLTIPADSLPTATSTSLAVTGATGSAAALADTVLAAFHRSVLEAVSGLVAGGPAADAVRTHVRSVCGTIGQRVRLELPDGAVVEADATGIDDDGRITVRERNGATRGVAVGDVTHLRYA</sequence>
<dbReference type="PANTHER" id="PTHR12835">
    <property type="entry name" value="BIOTIN PROTEIN LIGASE"/>
    <property type="match status" value="1"/>
</dbReference>
<dbReference type="GO" id="GO:0016740">
    <property type="term" value="F:transferase activity"/>
    <property type="evidence" value="ECO:0007669"/>
    <property type="project" value="UniProtKB-ARBA"/>
</dbReference>
<protein>
    <recommendedName>
        <fullName evidence="3">biotin--[biotin carboxyl-carrier protein] ligase</fullName>
        <ecNumber evidence="3">6.3.4.15</ecNumber>
    </recommendedName>
</protein>
<dbReference type="EMBL" id="JAGYPE010000008">
    <property type="protein sequence ID" value="MBS4187061.1"/>
    <property type="molecule type" value="Genomic_DNA"/>
</dbReference>
<organism evidence="5">
    <name type="scientific">Neobacillus citreus</name>
    <dbReference type="NCBI Taxonomy" id="2833578"/>
    <lineage>
        <taxon>Bacteria</taxon>
        <taxon>Bacillati</taxon>
        <taxon>Bacillota</taxon>
        <taxon>Bacilli</taxon>
        <taxon>Bacillales</taxon>
        <taxon>Bacillaceae</taxon>
        <taxon>Neobacillus</taxon>
    </lineage>
</organism>
<dbReference type="GO" id="GO:0009249">
    <property type="term" value="P:protein lipoylation"/>
    <property type="evidence" value="ECO:0007669"/>
    <property type="project" value="UniProtKB-ARBA"/>
</dbReference>
<dbReference type="Gene3D" id="2.30.30.100">
    <property type="match status" value="1"/>
</dbReference>
<evidence type="ECO:0000313" key="5">
    <source>
        <dbReference type="EMBL" id="MBS4187061.1"/>
    </source>
</evidence>
<dbReference type="Pfam" id="PF02237">
    <property type="entry name" value="BPL_C"/>
    <property type="match status" value="1"/>
</dbReference>
<dbReference type="NCBIfam" id="TIGR00121">
    <property type="entry name" value="birA_ligase"/>
    <property type="match status" value="1"/>
</dbReference>
<dbReference type="GO" id="GO:0005737">
    <property type="term" value="C:cytoplasm"/>
    <property type="evidence" value="ECO:0007669"/>
    <property type="project" value="TreeGrafter"/>
</dbReference>
<evidence type="ECO:0000256" key="3">
    <source>
        <dbReference type="ARBA" id="ARBA00024227"/>
    </source>
</evidence>
<dbReference type="SUPFAM" id="SSF55681">
    <property type="entry name" value="Class II aaRS and biotin synthetases"/>
    <property type="match status" value="1"/>
</dbReference>
<dbReference type="InterPro" id="IPR004408">
    <property type="entry name" value="Biotin_CoA_COase_ligase"/>
</dbReference>
<dbReference type="PROSITE" id="PS51733">
    <property type="entry name" value="BPL_LPL_CATALYTIC"/>
    <property type="match status" value="1"/>
</dbReference>
<proteinExistence type="predicted"/>
<dbReference type="PANTHER" id="PTHR12835:SF5">
    <property type="entry name" value="BIOTIN--PROTEIN LIGASE"/>
    <property type="match status" value="1"/>
</dbReference>
<evidence type="ECO:0000256" key="2">
    <source>
        <dbReference type="ARBA" id="ARBA00023267"/>
    </source>
</evidence>
<keyword evidence="2" id="KW-0092">Biotin</keyword>
<reference evidence="5" key="1">
    <citation type="submission" date="2021-05" db="EMBL/GenBank/DDBJ databases">
        <title>Novel Bacillus species.</title>
        <authorList>
            <person name="Liu G."/>
        </authorList>
    </citation>
    <scope>NUCLEOTIDE SEQUENCE</scope>
    <source>
        <strain evidence="5">FJAT-50051</strain>
    </source>
</reference>
<dbReference type="InterPro" id="IPR004143">
    <property type="entry name" value="BPL_LPL_catalytic"/>
</dbReference>
<evidence type="ECO:0000259" key="4">
    <source>
        <dbReference type="PROSITE" id="PS51733"/>
    </source>
</evidence>
<accession>A0A942T8P3</accession>
<evidence type="ECO:0000256" key="1">
    <source>
        <dbReference type="ARBA" id="ARBA00022598"/>
    </source>
</evidence>
<dbReference type="AlphaFoldDB" id="A0A942T8P3"/>
<name>A0A942T8P3_9BACI</name>
<dbReference type="InterPro" id="IPR045864">
    <property type="entry name" value="aa-tRNA-synth_II/BPL/LPL"/>
</dbReference>
<dbReference type="CDD" id="cd16442">
    <property type="entry name" value="BPL"/>
    <property type="match status" value="1"/>
</dbReference>
<feature type="domain" description="BPL/LPL catalytic" evidence="4">
    <location>
        <begin position="5"/>
        <end position="205"/>
    </location>
</feature>